<dbReference type="PROSITE" id="PS51819">
    <property type="entry name" value="VOC"/>
    <property type="match status" value="1"/>
</dbReference>
<sequence length="153" mass="16485">MPNPIPDNYPRMMPHLTVRGAADAMDFYIDVFGATQRGDRFTMPDGSIAHAELQLGDSVIMLADENPEFGNTSPASLGGTAVTLMVYVSDVDATVAKAVSKGATQGGPIKDEFYGDRVGMVTDPFGHVWHIASHIEDVSEDEMAKRMSDMFSG</sequence>
<reference evidence="3" key="1">
    <citation type="journal article" date="2019" name="Int. J. Syst. Evol. Microbiol.">
        <title>The Global Catalogue of Microorganisms (GCM) 10K type strain sequencing project: providing services to taxonomists for standard genome sequencing and annotation.</title>
        <authorList>
            <consortium name="The Broad Institute Genomics Platform"/>
            <consortium name="The Broad Institute Genome Sequencing Center for Infectious Disease"/>
            <person name="Wu L."/>
            <person name="Ma J."/>
        </authorList>
    </citation>
    <scope>NUCLEOTIDE SEQUENCE [LARGE SCALE GENOMIC DNA]</scope>
    <source>
        <strain evidence="3">KCTC 32255</strain>
    </source>
</reference>
<dbReference type="InterPro" id="IPR029068">
    <property type="entry name" value="Glyas_Bleomycin-R_OHBP_Dase"/>
</dbReference>
<dbReference type="EMBL" id="JBHSXX010000001">
    <property type="protein sequence ID" value="MFC6867546.1"/>
    <property type="molecule type" value="Genomic_DNA"/>
</dbReference>
<evidence type="ECO:0000313" key="2">
    <source>
        <dbReference type="EMBL" id="MFC6867546.1"/>
    </source>
</evidence>
<dbReference type="Pfam" id="PF00903">
    <property type="entry name" value="Glyoxalase"/>
    <property type="match status" value="1"/>
</dbReference>
<evidence type="ECO:0000259" key="1">
    <source>
        <dbReference type="PROSITE" id="PS51819"/>
    </source>
</evidence>
<dbReference type="Gene3D" id="3.30.720.110">
    <property type="match status" value="1"/>
</dbReference>
<proteinExistence type="predicted"/>
<dbReference type="Proteomes" id="UP001596337">
    <property type="component" value="Unassembled WGS sequence"/>
</dbReference>
<dbReference type="InterPro" id="IPR037523">
    <property type="entry name" value="VOC_core"/>
</dbReference>
<dbReference type="Gene3D" id="3.30.720.120">
    <property type="match status" value="1"/>
</dbReference>
<dbReference type="PANTHER" id="PTHR34109:SF1">
    <property type="entry name" value="VOC DOMAIN-CONTAINING PROTEIN"/>
    <property type="match status" value="1"/>
</dbReference>
<name>A0ABW2BX31_9PSEU</name>
<comment type="caution">
    <text evidence="2">The sequence shown here is derived from an EMBL/GenBank/DDBJ whole genome shotgun (WGS) entry which is preliminary data.</text>
</comment>
<accession>A0ABW2BX31</accession>
<dbReference type="CDD" id="cd07246">
    <property type="entry name" value="VOC_like"/>
    <property type="match status" value="1"/>
</dbReference>
<dbReference type="PANTHER" id="PTHR34109">
    <property type="entry name" value="BNAUNNG04460D PROTEIN-RELATED"/>
    <property type="match status" value="1"/>
</dbReference>
<dbReference type="InterPro" id="IPR004360">
    <property type="entry name" value="Glyas_Fos-R_dOase_dom"/>
</dbReference>
<feature type="domain" description="VOC" evidence="1">
    <location>
        <begin position="10"/>
        <end position="134"/>
    </location>
</feature>
<organism evidence="2 3">
    <name type="scientific">Haloechinothrix salitolerans</name>
    <dbReference type="NCBI Taxonomy" id="926830"/>
    <lineage>
        <taxon>Bacteria</taxon>
        <taxon>Bacillati</taxon>
        <taxon>Actinomycetota</taxon>
        <taxon>Actinomycetes</taxon>
        <taxon>Pseudonocardiales</taxon>
        <taxon>Pseudonocardiaceae</taxon>
        <taxon>Haloechinothrix</taxon>
    </lineage>
</organism>
<dbReference type="SUPFAM" id="SSF54593">
    <property type="entry name" value="Glyoxalase/Bleomycin resistance protein/Dihydroxybiphenyl dioxygenase"/>
    <property type="match status" value="1"/>
</dbReference>
<keyword evidence="3" id="KW-1185">Reference proteome</keyword>
<gene>
    <name evidence="2" type="ORF">ACFQGD_10325</name>
</gene>
<dbReference type="RefSeq" id="WP_345405685.1">
    <property type="nucleotide sequence ID" value="NZ_BAABLA010000120.1"/>
</dbReference>
<protein>
    <submittedName>
        <fullName evidence="2">VOC family protein</fullName>
    </submittedName>
</protein>
<evidence type="ECO:0000313" key="3">
    <source>
        <dbReference type="Proteomes" id="UP001596337"/>
    </source>
</evidence>